<organism evidence="2 3">
    <name type="scientific">Oceanobacillus piezotolerans</name>
    <dbReference type="NCBI Taxonomy" id="2448030"/>
    <lineage>
        <taxon>Bacteria</taxon>
        <taxon>Bacillati</taxon>
        <taxon>Bacillota</taxon>
        <taxon>Bacilli</taxon>
        <taxon>Bacillales</taxon>
        <taxon>Bacillaceae</taxon>
        <taxon>Oceanobacillus</taxon>
    </lineage>
</organism>
<protein>
    <submittedName>
        <fullName evidence="2">GNAT family N-acetyltransferase</fullName>
    </submittedName>
</protein>
<accession>A0A498D129</accession>
<dbReference type="SUPFAM" id="SSF55729">
    <property type="entry name" value="Acyl-CoA N-acyltransferases (Nat)"/>
    <property type="match status" value="1"/>
</dbReference>
<dbReference type="PROSITE" id="PS51186">
    <property type="entry name" value="GNAT"/>
    <property type="match status" value="1"/>
</dbReference>
<dbReference type="EMBL" id="RCHR01000015">
    <property type="protein sequence ID" value="RLL39955.1"/>
    <property type="molecule type" value="Genomic_DNA"/>
</dbReference>
<dbReference type="Pfam" id="PF13527">
    <property type="entry name" value="Acetyltransf_9"/>
    <property type="match status" value="1"/>
</dbReference>
<evidence type="ECO:0000259" key="1">
    <source>
        <dbReference type="PROSITE" id="PS51186"/>
    </source>
</evidence>
<dbReference type="InterPro" id="IPR025559">
    <property type="entry name" value="Eis_dom"/>
</dbReference>
<dbReference type="AlphaFoldDB" id="A0A498D129"/>
<dbReference type="InterPro" id="IPR000182">
    <property type="entry name" value="GNAT_dom"/>
</dbReference>
<dbReference type="OrthoDB" id="9768284at2"/>
<dbReference type="Proteomes" id="UP000270219">
    <property type="component" value="Unassembled WGS sequence"/>
</dbReference>
<sequence>MSEIRQLGKRDYDAIFNLSQYAFQYVLSDEELEKKKEETARHIIWGAMESEQIAAKLHLIPLQVYIQGKVFNMGGIASVATWPEYRRKGMIKDLLHHALNYMKANGQYISYLHPFSVPFYRKFGWEIAFAEKNYSIPMDTLKKDWKAKGYVKRMGENIPVLQEIFQSFAIQFNGPLRRDEKWWKERIFNKKKVVAVAYSENHEAEGYLLYNVKEKKVEVEEIAYLSINGLRLLMQFIANHDSMAENVEMVVAENDILPLFVNEPRFDQKLQPYFMARIVDVWSFLKHFPFKPGLEDNSLFIQIEDEFLPENSGLYYIEINNGSTSVVYNPSVNSGQFGIRCQIQQLTSMLLGYNRPKELYEIGLIHGNANEVEKLEKLIPSGQTYFPDFF</sequence>
<dbReference type="GO" id="GO:0034069">
    <property type="term" value="F:aminoglycoside N-acetyltransferase activity"/>
    <property type="evidence" value="ECO:0007669"/>
    <property type="project" value="TreeGrafter"/>
</dbReference>
<dbReference type="PANTHER" id="PTHR37817">
    <property type="entry name" value="N-ACETYLTRANSFERASE EIS"/>
    <property type="match status" value="1"/>
</dbReference>
<dbReference type="Gene3D" id="3.40.630.30">
    <property type="match status" value="2"/>
</dbReference>
<dbReference type="Gene3D" id="3.30.1050.10">
    <property type="entry name" value="SCP2 sterol-binding domain"/>
    <property type="match status" value="1"/>
</dbReference>
<dbReference type="SUPFAM" id="SSF55718">
    <property type="entry name" value="SCP-like"/>
    <property type="match status" value="1"/>
</dbReference>
<dbReference type="PANTHER" id="PTHR37817:SF1">
    <property type="entry name" value="N-ACETYLTRANSFERASE EIS"/>
    <property type="match status" value="1"/>
</dbReference>
<feature type="domain" description="N-acetyltransferase" evidence="1">
    <location>
        <begin position="2"/>
        <end position="146"/>
    </location>
</feature>
<dbReference type="InterPro" id="IPR051554">
    <property type="entry name" value="Acetyltransferase_Eis"/>
</dbReference>
<comment type="caution">
    <text evidence="2">The sequence shown here is derived from an EMBL/GenBank/DDBJ whole genome shotgun (WGS) entry which is preliminary data.</text>
</comment>
<keyword evidence="3" id="KW-1185">Reference proteome</keyword>
<dbReference type="Pfam" id="PF13530">
    <property type="entry name" value="SCP2_2"/>
    <property type="match status" value="1"/>
</dbReference>
<dbReference type="InterPro" id="IPR041380">
    <property type="entry name" value="Acetyltransf_17"/>
</dbReference>
<dbReference type="RefSeq" id="WP_121525126.1">
    <property type="nucleotide sequence ID" value="NZ_RCHR01000015.1"/>
</dbReference>
<dbReference type="InterPro" id="IPR016181">
    <property type="entry name" value="Acyl_CoA_acyltransferase"/>
</dbReference>
<reference evidence="2 3" key="1">
    <citation type="submission" date="2018-10" db="EMBL/GenBank/DDBJ databases">
        <title>Oceanobacillus sp. YLB-02 draft genome.</title>
        <authorList>
            <person name="Yu L."/>
        </authorList>
    </citation>
    <scope>NUCLEOTIDE SEQUENCE [LARGE SCALE GENOMIC DNA]</scope>
    <source>
        <strain evidence="2 3">YLB-02</strain>
    </source>
</reference>
<dbReference type="InterPro" id="IPR036527">
    <property type="entry name" value="SCP2_sterol-bd_dom_sf"/>
</dbReference>
<proteinExistence type="predicted"/>
<name>A0A498D129_9BACI</name>
<keyword evidence="2" id="KW-0808">Transferase</keyword>
<dbReference type="GO" id="GO:0030649">
    <property type="term" value="P:aminoglycoside antibiotic catabolic process"/>
    <property type="evidence" value="ECO:0007669"/>
    <property type="project" value="TreeGrafter"/>
</dbReference>
<evidence type="ECO:0000313" key="2">
    <source>
        <dbReference type="EMBL" id="RLL39955.1"/>
    </source>
</evidence>
<gene>
    <name evidence="2" type="ORF">D8M04_19735</name>
</gene>
<dbReference type="CDD" id="cd04301">
    <property type="entry name" value="NAT_SF"/>
    <property type="match status" value="1"/>
</dbReference>
<dbReference type="Pfam" id="PF17668">
    <property type="entry name" value="Acetyltransf_17"/>
    <property type="match status" value="1"/>
</dbReference>
<evidence type="ECO:0000313" key="3">
    <source>
        <dbReference type="Proteomes" id="UP000270219"/>
    </source>
</evidence>